<dbReference type="EMBL" id="CP036348">
    <property type="protein sequence ID" value="QDV67813.1"/>
    <property type="molecule type" value="Genomic_DNA"/>
</dbReference>
<name>A0A518JQJ9_9BACT</name>
<protein>
    <submittedName>
        <fullName evidence="4">Chromosome partition protein Smc</fullName>
    </submittedName>
</protein>
<evidence type="ECO:0000313" key="5">
    <source>
        <dbReference type="Proteomes" id="UP000315082"/>
    </source>
</evidence>
<feature type="region of interest" description="Disordered" evidence="2">
    <location>
        <begin position="88"/>
        <end position="112"/>
    </location>
</feature>
<keyword evidence="5" id="KW-1185">Reference proteome</keyword>
<gene>
    <name evidence="4" type="primary">smc_2</name>
    <name evidence="4" type="ORF">Poly24_15170</name>
</gene>
<feature type="region of interest" description="Disordered" evidence="2">
    <location>
        <begin position="312"/>
        <end position="358"/>
    </location>
</feature>
<dbReference type="AlphaFoldDB" id="A0A518JQJ9"/>
<dbReference type="Proteomes" id="UP000315082">
    <property type="component" value="Chromosome"/>
</dbReference>
<evidence type="ECO:0000256" key="1">
    <source>
        <dbReference type="SAM" id="Coils"/>
    </source>
</evidence>
<evidence type="ECO:0000256" key="2">
    <source>
        <dbReference type="SAM" id="MobiDB-lite"/>
    </source>
</evidence>
<reference evidence="4 5" key="1">
    <citation type="submission" date="2019-02" db="EMBL/GenBank/DDBJ databases">
        <title>Deep-cultivation of Planctomycetes and their phenomic and genomic characterization uncovers novel biology.</title>
        <authorList>
            <person name="Wiegand S."/>
            <person name="Jogler M."/>
            <person name="Boedeker C."/>
            <person name="Pinto D."/>
            <person name="Vollmers J."/>
            <person name="Rivas-Marin E."/>
            <person name="Kohn T."/>
            <person name="Peeters S.H."/>
            <person name="Heuer A."/>
            <person name="Rast P."/>
            <person name="Oberbeckmann S."/>
            <person name="Bunk B."/>
            <person name="Jeske O."/>
            <person name="Meyerdierks A."/>
            <person name="Storesund J.E."/>
            <person name="Kallscheuer N."/>
            <person name="Luecker S."/>
            <person name="Lage O.M."/>
            <person name="Pohl T."/>
            <person name="Merkel B.J."/>
            <person name="Hornburger P."/>
            <person name="Mueller R.-W."/>
            <person name="Bruemmer F."/>
            <person name="Labrenz M."/>
            <person name="Spormann A.M."/>
            <person name="Op den Camp H."/>
            <person name="Overmann J."/>
            <person name="Amann R."/>
            <person name="Jetten M.S.M."/>
            <person name="Mascher T."/>
            <person name="Medema M.H."/>
            <person name="Devos D.P."/>
            <person name="Kaster A.-K."/>
            <person name="Ovreas L."/>
            <person name="Rohde M."/>
            <person name="Galperin M.Y."/>
            <person name="Jogler C."/>
        </authorList>
    </citation>
    <scope>NUCLEOTIDE SEQUENCE [LARGE SCALE GENOMIC DNA]</scope>
    <source>
        <strain evidence="4 5">Poly24</strain>
    </source>
</reference>
<evidence type="ECO:0000313" key="4">
    <source>
        <dbReference type="EMBL" id="QDV67813.1"/>
    </source>
</evidence>
<sequence length="358" mass="39405" precursor="true">MTTIYRALATLLLVPLAACTAQAQSQALAQGERVISVGPVIPPKPVKADATKRLPSPPCTVDCEKAAARAADAGETSTTLGQSVLEIKAPRNSDGTVTPDSDAPKLPAPRDREAALREEYAKFQQDLNEANQKIDRLSKQLQLSEQRAAKNSASAPLVQQLEAKLAEMRKTHAEEIAAADTRLKVLVDEISVGLGSTRKEMDARELAMKKKIAAAAEDHEAAKKAFAVQMNEIKAALVSKSDELAKHAERAKVHLKQAQATQTQAAKAQQEFSQRLQAMAKQVEAAEQQAQMRELRSKELETQRDMLREQLDQVMEKAGDMQKRQKALEHELAETKDELKSARATQKKRKPKKKRDEK</sequence>
<proteinExistence type="predicted"/>
<feature type="signal peptide" evidence="3">
    <location>
        <begin position="1"/>
        <end position="23"/>
    </location>
</feature>
<evidence type="ECO:0000256" key="3">
    <source>
        <dbReference type="SAM" id="SignalP"/>
    </source>
</evidence>
<feature type="coiled-coil region" evidence="1">
    <location>
        <begin position="113"/>
        <end position="178"/>
    </location>
</feature>
<feature type="compositionally biased region" description="Basic and acidic residues" evidence="2">
    <location>
        <begin position="312"/>
        <end position="341"/>
    </location>
</feature>
<dbReference type="KEGG" id="rcf:Poly24_15170"/>
<feature type="compositionally biased region" description="Basic residues" evidence="2">
    <location>
        <begin position="345"/>
        <end position="358"/>
    </location>
</feature>
<keyword evidence="1" id="KW-0175">Coiled coil</keyword>
<keyword evidence="3" id="KW-0732">Signal</keyword>
<organism evidence="4 5">
    <name type="scientific">Rosistilla carotiformis</name>
    <dbReference type="NCBI Taxonomy" id="2528017"/>
    <lineage>
        <taxon>Bacteria</taxon>
        <taxon>Pseudomonadati</taxon>
        <taxon>Planctomycetota</taxon>
        <taxon>Planctomycetia</taxon>
        <taxon>Pirellulales</taxon>
        <taxon>Pirellulaceae</taxon>
        <taxon>Rosistilla</taxon>
    </lineage>
</organism>
<dbReference type="OrthoDB" id="9936855at2"/>
<feature type="chain" id="PRO_5022144042" evidence="3">
    <location>
        <begin position="24"/>
        <end position="358"/>
    </location>
</feature>
<accession>A0A518JQJ9</accession>
<dbReference type="RefSeq" id="WP_145092608.1">
    <property type="nucleotide sequence ID" value="NZ_CP036348.1"/>
</dbReference>